<keyword evidence="4 5" id="KW-0472">Membrane</keyword>
<dbReference type="PANTHER" id="PTHR10846">
    <property type="entry name" value="SODIUM/POTASSIUM/CALCIUM EXCHANGER"/>
    <property type="match status" value="1"/>
</dbReference>
<dbReference type="GO" id="GO:0005262">
    <property type="term" value="F:calcium channel activity"/>
    <property type="evidence" value="ECO:0007669"/>
    <property type="project" value="TreeGrafter"/>
</dbReference>
<evidence type="ECO:0000256" key="5">
    <source>
        <dbReference type="SAM" id="Phobius"/>
    </source>
</evidence>
<feature type="transmembrane region" description="Helical" evidence="5">
    <location>
        <begin position="248"/>
        <end position="269"/>
    </location>
</feature>
<feature type="transmembrane region" description="Helical" evidence="5">
    <location>
        <begin position="275"/>
        <end position="296"/>
    </location>
</feature>
<dbReference type="InterPro" id="IPR004481">
    <property type="entry name" value="K/Na/Ca-exchanger"/>
</dbReference>
<dbReference type="Pfam" id="PF01699">
    <property type="entry name" value="Na_Ca_ex"/>
    <property type="match status" value="2"/>
</dbReference>
<dbReference type="GO" id="GO:0008273">
    <property type="term" value="F:calcium, potassium:sodium antiporter activity"/>
    <property type="evidence" value="ECO:0007669"/>
    <property type="project" value="TreeGrafter"/>
</dbReference>
<dbReference type="EMBL" id="UOFW01000018">
    <property type="protein sequence ID" value="VAX02622.1"/>
    <property type="molecule type" value="Genomic_DNA"/>
</dbReference>
<evidence type="ECO:0000256" key="4">
    <source>
        <dbReference type="ARBA" id="ARBA00023136"/>
    </source>
</evidence>
<organism evidence="7">
    <name type="scientific">hydrothermal vent metagenome</name>
    <dbReference type="NCBI Taxonomy" id="652676"/>
    <lineage>
        <taxon>unclassified sequences</taxon>
        <taxon>metagenomes</taxon>
        <taxon>ecological metagenomes</taxon>
    </lineage>
</organism>
<sequence length="327" mass="34823">MEYISVVGGLILLVIAGDKLVEGSVAIAEKFHISKLIIGITVVSFGTSAPELVVGIEAALSGAAEIALGNVVGSNIANVLLVLGIPALFYPFACNDKEIKHSLTYMMLATFLLVGLAFFGPFHIWQGIGMVSMLVIFLYFSIQRARHNSKIMKHDIEFAKHALEDIKPDPSPHMPTLKAVIITVLGLAGLVFGANILVDGSIVIARTMGVSEAVIGLTIIAIGTSLPELTTSIMAARNNHGDVAMGNIIGSNLFNILAIMGITSLVAPIAVPEQFFTLDFPILIMTSLILIPIAMGKIKISRPIGFGFCLLYIAYLMYLGMQSNLIG</sequence>
<dbReference type="Gene3D" id="1.20.1420.30">
    <property type="entry name" value="NCX, central ion-binding region"/>
    <property type="match status" value="1"/>
</dbReference>
<protein>
    <submittedName>
        <fullName evidence="7">Inner membrane protein YrbG, predicted calcium/sodium:proton antiporter</fullName>
    </submittedName>
</protein>
<comment type="subcellular location">
    <subcellularLocation>
        <location evidence="1">Membrane</location>
        <topology evidence="1">Multi-pass membrane protein</topology>
    </subcellularLocation>
</comment>
<feature type="domain" description="Sodium/calcium exchanger membrane region" evidence="6">
    <location>
        <begin position="4"/>
        <end position="142"/>
    </location>
</feature>
<evidence type="ECO:0000256" key="3">
    <source>
        <dbReference type="ARBA" id="ARBA00022989"/>
    </source>
</evidence>
<feature type="transmembrane region" description="Helical" evidence="5">
    <location>
        <begin position="303"/>
        <end position="321"/>
    </location>
</feature>
<feature type="transmembrane region" description="Helical" evidence="5">
    <location>
        <begin position="71"/>
        <end position="90"/>
    </location>
</feature>
<dbReference type="InterPro" id="IPR044880">
    <property type="entry name" value="NCX_ion-bd_dom_sf"/>
</dbReference>
<feature type="transmembrane region" description="Helical" evidence="5">
    <location>
        <begin position="102"/>
        <end position="119"/>
    </location>
</feature>
<feature type="domain" description="Sodium/calcium exchanger membrane region" evidence="6">
    <location>
        <begin position="179"/>
        <end position="319"/>
    </location>
</feature>
<evidence type="ECO:0000313" key="7">
    <source>
        <dbReference type="EMBL" id="VAX02622.1"/>
    </source>
</evidence>
<dbReference type="AlphaFoldDB" id="A0A3B1AFN5"/>
<evidence type="ECO:0000256" key="2">
    <source>
        <dbReference type="ARBA" id="ARBA00022692"/>
    </source>
</evidence>
<feature type="transmembrane region" description="Helical" evidence="5">
    <location>
        <begin position="213"/>
        <end position="236"/>
    </location>
</feature>
<feature type="transmembrane region" description="Helical" evidence="5">
    <location>
        <begin position="177"/>
        <end position="198"/>
    </location>
</feature>
<dbReference type="PANTHER" id="PTHR10846:SF8">
    <property type="entry name" value="INNER MEMBRANE PROTEIN YRBG"/>
    <property type="match status" value="1"/>
</dbReference>
<gene>
    <name evidence="7" type="ORF">MNBD_ALPHA03-359</name>
</gene>
<evidence type="ECO:0000256" key="1">
    <source>
        <dbReference type="ARBA" id="ARBA00004141"/>
    </source>
</evidence>
<dbReference type="InterPro" id="IPR004837">
    <property type="entry name" value="NaCa_Exmemb"/>
</dbReference>
<reference evidence="7" key="1">
    <citation type="submission" date="2018-06" db="EMBL/GenBank/DDBJ databases">
        <authorList>
            <person name="Zhirakovskaya E."/>
        </authorList>
    </citation>
    <scope>NUCLEOTIDE SEQUENCE</scope>
</reference>
<proteinExistence type="predicted"/>
<dbReference type="GO" id="GO:0005886">
    <property type="term" value="C:plasma membrane"/>
    <property type="evidence" value="ECO:0007669"/>
    <property type="project" value="TreeGrafter"/>
</dbReference>
<accession>A0A3B1AFN5</accession>
<dbReference type="GO" id="GO:0006874">
    <property type="term" value="P:intracellular calcium ion homeostasis"/>
    <property type="evidence" value="ECO:0007669"/>
    <property type="project" value="TreeGrafter"/>
</dbReference>
<evidence type="ECO:0000259" key="6">
    <source>
        <dbReference type="Pfam" id="PF01699"/>
    </source>
</evidence>
<name>A0A3B1AFN5_9ZZZZ</name>
<keyword evidence="3 5" id="KW-1133">Transmembrane helix</keyword>
<feature type="transmembrane region" description="Helical" evidence="5">
    <location>
        <begin position="125"/>
        <end position="142"/>
    </location>
</feature>
<keyword evidence="2 5" id="KW-0812">Transmembrane</keyword>
<dbReference type="NCBIfam" id="TIGR00367">
    <property type="entry name" value="calcium/sodium antiporter"/>
    <property type="match status" value="1"/>
</dbReference>